<dbReference type="Gene3D" id="2.30.42.10">
    <property type="match status" value="1"/>
</dbReference>
<reference evidence="3" key="1">
    <citation type="journal article" date="2019" name="Int. J. Syst. Evol. Microbiol.">
        <title>The Global Catalogue of Microorganisms (GCM) 10K type strain sequencing project: providing services to taxonomists for standard genome sequencing and annotation.</title>
        <authorList>
            <consortium name="The Broad Institute Genomics Platform"/>
            <consortium name="The Broad Institute Genome Sequencing Center for Infectious Disease"/>
            <person name="Wu L."/>
            <person name="Ma J."/>
        </authorList>
    </citation>
    <scope>NUCLEOTIDE SEQUENCE [LARGE SCALE GENOMIC DNA]</scope>
    <source>
        <strain evidence="3">JCM 17924</strain>
    </source>
</reference>
<dbReference type="Gene3D" id="3.40.50.1820">
    <property type="entry name" value="alpha/beta hydrolase"/>
    <property type="match status" value="1"/>
</dbReference>
<dbReference type="InterPro" id="IPR000383">
    <property type="entry name" value="Xaa-Pro-like_dom"/>
</dbReference>
<dbReference type="PANTHER" id="PTHR43265">
    <property type="entry name" value="ESTERASE ESTD"/>
    <property type="match status" value="1"/>
</dbReference>
<evidence type="ECO:0000313" key="2">
    <source>
        <dbReference type="EMBL" id="GAA4392750.1"/>
    </source>
</evidence>
<keyword evidence="3" id="KW-1185">Reference proteome</keyword>
<dbReference type="CDD" id="cd06779">
    <property type="entry name" value="cpPDZ_Deg_HtrA-like"/>
    <property type="match status" value="1"/>
</dbReference>
<dbReference type="SUPFAM" id="SSF50156">
    <property type="entry name" value="PDZ domain-like"/>
    <property type="match status" value="1"/>
</dbReference>
<dbReference type="InterPro" id="IPR001478">
    <property type="entry name" value="PDZ"/>
</dbReference>
<accession>A0ABP8JLK9</accession>
<evidence type="ECO:0000313" key="3">
    <source>
        <dbReference type="Proteomes" id="UP001500454"/>
    </source>
</evidence>
<sequence>MNMRYFLAAACTLLAGLAVGQELPRRAFVGINLRGINDSIQQRHRLPNQQGILVTGVREASSARAAGLLPNDVVVKVGTQPVQDVPQFVGMLKQFKTGDQSTFTLLRNGKTVRRKVAFKPYPPEVSPFYDVAYSAVRFGPNTLRTIVTKPTGNPAQKHPMVLFIQGVSCHSVDNPLAPGNTEQRIIDSLSRHGYATMRVEKTGMGDSQGTPCAESDFHMEAGGYKAGLAAIRQMPWVDQDNIFLTGFSIGGIMAPLVAEGQPIKGIVSWGTASRTFIEYLLHNKRNQSTLQGMPLDQVNAQQQLYAAVLHLLLTEKQTPEQVLAKYPNAKDLLRFPQHYTYMQQWQDANLAAAWKRLNTRVLVLRGAADFVSYNEDQQLIVDVVNREHPGQATFQLMPDVDHGFTRARTMQESMQLAGVPNTEKNFEFMSVIVRWLDDVRKQKA</sequence>
<dbReference type="EMBL" id="BAABHA010000015">
    <property type="protein sequence ID" value="GAA4392750.1"/>
    <property type="molecule type" value="Genomic_DNA"/>
</dbReference>
<dbReference type="InterPro" id="IPR036034">
    <property type="entry name" value="PDZ_sf"/>
</dbReference>
<dbReference type="SMART" id="SM00228">
    <property type="entry name" value="PDZ"/>
    <property type="match status" value="1"/>
</dbReference>
<dbReference type="Pfam" id="PF13180">
    <property type="entry name" value="PDZ_2"/>
    <property type="match status" value="1"/>
</dbReference>
<dbReference type="Pfam" id="PF02129">
    <property type="entry name" value="Peptidase_S15"/>
    <property type="match status" value="1"/>
</dbReference>
<comment type="caution">
    <text evidence="2">The sequence shown here is derived from an EMBL/GenBank/DDBJ whole genome shotgun (WGS) entry which is preliminary data.</text>
</comment>
<dbReference type="InterPro" id="IPR053145">
    <property type="entry name" value="AB_hydrolase_Est10"/>
</dbReference>
<dbReference type="PANTHER" id="PTHR43265:SF1">
    <property type="entry name" value="ESTERASE ESTD"/>
    <property type="match status" value="1"/>
</dbReference>
<dbReference type="Proteomes" id="UP001500454">
    <property type="component" value="Unassembled WGS sequence"/>
</dbReference>
<name>A0ABP8JLK9_9BACT</name>
<proteinExistence type="predicted"/>
<gene>
    <name evidence="2" type="ORF">GCM10023186_43640</name>
</gene>
<feature type="domain" description="PDZ" evidence="1">
    <location>
        <begin position="27"/>
        <end position="109"/>
    </location>
</feature>
<protein>
    <recommendedName>
        <fullName evidence="1">PDZ domain-containing protein</fullName>
    </recommendedName>
</protein>
<dbReference type="SUPFAM" id="SSF53474">
    <property type="entry name" value="alpha/beta-Hydrolases"/>
    <property type="match status" value="1"/>
</dbReference>
<evidence type="ECO:0000259" key="1">
    <source>
        <dbReference type="SMART" id="SM00228"/>
    </source>
</evidence>
<organism evidence="2 3">
    <name type="scientific">Hymenobacter koreensis</name>
    <dbReference type="NCBI Taxonomy" id="1084523"/>
    <lineage>
        <taxon>Bacteria</taxon>
        <taxon>Pseudomonadati</taxon>
        <taxon>Bacteroidota</taxon>
        <taxon>Cytophagia</taxon>
        <taxon>Cytophagales</taxon>
        <taxon>Hymenobacteraceae</taxon>
        <taxon>Hymenobacter</taxon>
    </lineage>
</organism>
<dbReference type="InterPro" id="IPR029058">
    <property type="entry name" value="AB_hydrolase_fold"/>
</dbReference>